<dbReference type="EMBL" id="QJKJ01002851">
    <property type="protein sequence ID" value="RDY01042.1"/>
    <property type="molecule type" value="Genomic_DNA"/>
</dbReference>
<feature type="non-terminal residue" evidence="2">
    <location>
        <position position="1"/>
    </location>
</feature>
<organism evidence="2 3">
    <name type="scientific">Mucuna pruriens</name>
    <name type="common">Velvet bean</name>
    <name type="synonym">Dolichos pruriens</name>
    <dbReference type="NCBI Taxonomy" id="157652"/>
    <lineage>
        <taxon>Eukaryota</taxon>
        <taxon>Viridiplantae</taxon>
        <taxon>Streptophyta</taxon>
        <taxon>Embryophyta</taxon>
        <taxon>Tracheophyta</taxon>
        <taxon>Spermatophyta</taxon>
        <taxon>Magnoliopsida</taxon>
        <taxon>eudicotyledons</taxon>
        <taxon>Gunneridae</taxon>
        <taxon>Pentapetalae</taxon>
        <taxon>rosids</taxon>
        <taxon>fabids</taxon>
        <taxon>Fabales</taxon>
        <taxon>Fabaceae</taxon>
        <taxon>Papilionoideae</taxon>
        <taxon>50 kb inversion clade</taxon>
        <taxon>NPAAA clade</taxon>
        <taxon>indigoferoid/millettioid clade</taxon>
        <taxon>Phaseoleae</taxon>
        <taxon>Mucuna</taxon>
    </lineage>
</organism>
<dbReference type="Proteomes" id="UP000257109">
    <property type="component" value="Unassembled WGS sequence"/>
</dbReference>
<feature type="compositionally biased region" description="Polar residues" evidence="1">
    <location>
        <begin position="18"/>
        <end position="27"/>
    </location>
</feature>
<accession>A0A371HE42</accession>
<keyword evidence="3" id="KW-1185">Reference proteome</keyword>
<sequence>MGEKELVIITTPPKCKSNKISPTGNKTLKNEDLDQPSKPNEDASTEVEALADIERWIDREKPKFEAPTEDLGNINLGEGIGGREVRIGKQVPPDLRMKLVELLKEYADIFA</sequence>
<name>A0A371HE42_MUCPR</name>
<evidence type="ECO:0000313" key="3">
    <source>
        <dbReference type="Proteomes" id="UP000257109"/>
    </source>
</evidence>
<proteinExistence type="predicted"/>
<gene>
    <name evidence="2" type="ORF">CR513_15678</name>
</gene>
<reference evidence="2" key="1">
    <citation type="submission" date="2018-05" db="EMBL/GenBank/DDBJ databases">
        <title>Draft genome of Mucuna pruriens seed.</title>
        <authorList>
            <person name="Nnadi N.E."/>
            <person name="Vos R."/>
            <person name="Hasami M.H."/>
            <person name="Devisetty U.K."/>
            <person name="Aguiy J.C."/>
        </authorList>
    </citation>
    <scope>NUCLEOTIDE SEQUENCE [LARGE SCALE GENOMIC DNA]</scope>
    <source>
        <strain evidence="2">JCA_2017</strain>
    </source>
</reference>
<protein>
    <submittedName>
        <fullName evidence="2">Uncharacterized protein</fullName>
    </submittedName>
</protein>
<evidence type="ECO:0000256" key="1">
    <source>
        <dbReference type="SAM" id="MobiDB-lite"/>
    </source>
</evidence>
<evidence type="ECO:0000313" key="2">
    <source>
        <dbReference type="EMBL" id="RDY01042.1"/>
    </source>
</evidence>
<feature type="region of interest" description="Disordered" evidence="1">
    <location>
        <begin position="1"/>
        <end position="46"/>
    </location>
</feature>
<dbReference type="OrthoDB" id="1166063at2759"/>
<comment type="caution">
    <text evidence="2">The sequence shown here is derived from an EMBL/GenBank/DDBJ whole genome shotgun (WGS) entry which is preliminary data.</text>
</comment>
<dbReference type="AlphaFoldDB" id="A0A371HE42"/>